<dbReference type="Gene3D" id="3.40.50.720">
    <property type="entry name" value="NAD(P)-binding Rossmann-like Domain"/>
    <property type="match status" value="1"/>
</dbReference>
<dbReference type="SUPFAM" id="SSF51735">
    <property type="entry name" value="NAD(P)-binding Rossmann-fold domains"/>
    <property type="match status" value="1"/>
</dbReference>
<gene>
    <name evidence="1" type="ORF">METZ01_LOCUS216750</name>
</gene>
<name>A0A382FLA6_9ZZZZ</name>
<proteinExistence type="predicted"/>
<protein>
    <recommendedName>
        <fullName evidence="2">SDR family NAD(P)-dependent oxidoreductase</fullName>
    </recommendedName>
</protein>
<reference evidence="1" key="1">
    <citation type="submission" date="2018-05" db="EMBL/GenBank/DDBJ databases">
        <authorList>
            <person name="Lanie J.A."/>
            <person name="Ng W.-L."/>
            <person name="Kazmierczak K.M."/>
            <person name="Andrzejewski T.M."/>
            <person name="Davidsen T.M."/>
            <person name="Wayne K.J."/>
            <person name="Tettelin H."/>
            <person name="Glass J.I."/>
            <person name="Rusch D."/>
            <person name="Podicherti R."/>
            <person name="Tsui H.-C.T."/>
            <person name="Winkler M.E."/>
        </authorList>
    </citation>
    <scope>NUCLEOTIDE SEQUENCE</scope>
</reference>
<feature type="non-terminal residue" evidence="1">
    <location>
        <position position="50"/>
    </location>
</feature>
<dbReference type="EMBL" id="UINC01050660">
    <property type="protein sequence ID" value="SVB63896.1"/>
    <property type="molecule type" value="Genomic_DNA"/>
</dbReference>
<dbReference type="InterPro" id="IPR036291">
    <property type="entry name" value="NAD(P)-bd_dom_sf"/>
</dbReference>
<accession>A0A382FLA6</accession>
<dbReference type="Pfam" id="PF00106">
    <property type="entry name" value="adh_short"/>
    <property type="match status" value="1"/>
</dbReference>
<sequence length="50" mass="4948">METGNRLQGKVAIVTGGASGIGAETARVFAGHGANVMVCDVNDAMGNSIV</sequence>
<evidence type="ECO:0008006" key="2">
    <source>
        <dbReference type="Google" id="ProtNLM"/>
    </source>
</evidence>
<dbReference type="AlphaFoldDB" id="A0A382FLA6"/>
<dbReference type="InterPro" id="IPR002347">
    <property type="entry name" value="SDR_fam"/>
</dbReference>
<organism evidence="1">
    <name type="scientific">marine metagenome</name>
    <dbReference type="NCBI Taxonomy" id="408172"/>
    <lineage>
        <taxon>unclassified sequences</taxon>
        <taxon>metagenomes</taxon>
        <taxon>ecological metagenomes</taxon>
    </lineage>
</organism>
<dbReference type="PANTHER" id="PTHR42820">
    <property type="entry name" value="SHORT-CHAIN DEHYDROGENASE REDUCTASE"/>
    <property type="match status" value="1"/>
</dbReference>
<dbReference type="PANTHER" id="PTHR42820:SF1">
    <property type="entry name" value="SHORT-CHAIN DEHYDROGENASE_REDUCTASE FAMILY PROTEIN"/>
    <property type="match status" value="1"/>
</dbReference>
<evidence type="ECO:0000313" key="1">
    <source>
        <dbReference type="EMBL" id="SVB63896.1"/>
    </source>
</evidence>